<comment type="subcellular location">
    <subcellularLocation>
        <location evidence="1">Endoplasmic reticulum</location>
    </subcellularLocation>
</comment>
<sequence>MKFDYFITSISGFSIFLSLQIFITFFNNAIFVHGSFDPFMDSNLFSIKWQGHLDLTREEVELLGDRHLMVTTNANEQYRCILPDSKKPSNDGGSSPSGPSVDELMKPMFKQAHCSYRIESYWTVELCHGKHLKQYHETKEQGMVRQPKVQEYYLGFGNHREKLKDEGKLVEEATIPLRDVDGVMLPYYEIIMDDGTKCDLTGLPRKSHVLYVCQPEGRGEVYGFKESSTCEYEIIVLSALLCKHPSYRPKTQPVSEIRCHAMFGSPLKPRELTSVEYEARYLQNAGQEFLTQEVPRDTEEVRKPRFIRKPPTGEKDAAELKALEEQQSRLSDITDKQTLRAFLTGSQCLRGGTGWWKHEVCFGKFAKQFHAEAGKEVNIFLGYWDKEKHLAWLQENPQKRPRPAEGRKLVSLYYSNGDVCDLTKKPRNCEVRLKCLQNPKMPHAVVLSLAEPESCQYVLTVESAIFCPIMKDADENGLFDNLEI</sequence>
<keyword evidence="9" id="KW-0812">Transmembrane</keyword>
<keyword evidence="2" id="KW-0732">Signal</keyword>
<dbReference type="GO" id="GO:0005788">
    <property type="term" value="C:endoplasmic reticulum lumen"/>
    <property type="evidence" value="ECO:0007669"/>
    <property type="project" value="TreeGrafter"/>
</dbReference>
<name>A0AAV2HKP8_LYMST</name>
<dbReference type="PANTHER" id="PTHR15414:SF0">
    <property type="entry name" value="ENDOPLASMIC RETICULUM LECTIN 1"/>
    <property type="match status" value="1"/>
</dbReference>
<evidence type="ECO:0000256" key="3">
    <source>
        <dbReference type="ARBA" id="ARBA00022824"/>
    </source>
</evidence>
<dbReference type="GO" id="GO:0030970">
    <property type="term" value="P:retrograde protein transport, ER to cytosol"/>
    <property type="evidence" value="ECO:0007669"/>
    <property type="project" value="TreeGrafter"/>
</dbReference>
<evidence type="ECO:0000259" key="10">
    <source>
        <dbReference type="PROSITE" id="PS51914"/>
    </source>
</evidence>
<dbReference type="GO" id="GO:0030968">
    <property type="term" value="P:endoplasmic reticulum unfolded protein response"/>
    <property type="evidence" value="ECO:0007669"/>
    <property type="project" value="InterPro"/>
</dbReference>
<evidence type="ECO:0000313" key="12">
    <source>
        <dbReference type="Proteomes" id="UP001497497"/>
    </source>
</evidence>
<evidence type="ECO:0000256" key="8">
    <source>
        <dbReference type="SAM" id="MobiDB-lite"/>
    </source>
</evidence>
<evidence type="ECO:0000256" key="7">
    <source>
        <dbReference type="ARBA" id="ARBA00041661"/>
    </source>
</evidence>
<proteinExistence type="predicted"/>
<dbReference type="Proteomes" id="UP001497497">
    <property type="component" value="Unassembled WGS sequence"/>
</dbReference>
<dbReference type="FunFam" id="2.70.130.10:FF:000001">
    <property type="entry name" value="Endoplasmic reticulum lectin 1"/>
    <property type="match status" value="1"/>
</dbReference>
<dbReference type="Pfam" id="PF07915">
    <property type="entry name" value="PRKCSH"/>
    <property type="match status" value="2"/>
</dbReference>
<dbReference type="InterPro" id="IPR044865">
    <property type="entry name" value="MRH_dom"/>
</dbReference>
<feature type="transmembrane region" description="Helical" evidence="9">
    <location>
        <begin position="6"/>
        <end position="26"/>
    </location>
</feature>
<keyword evidence="4" id="KW-1015">Disulfide bond</keyword>
<evidence type="ECO:0000256" key="6">
    <source>
        <dbReference type="ARBA" id="ARBA00041108"/>
    </source>
</evidence>
<reference evidence="11 12" key="1">
    <citation type="submission" date="2024-04" db="EMBL/GenBank/DDBJ databases">
        <authorList>
            <consortium name="Genoscope - CEA"/>
            <person name="William W."/>
        </authorList>
    </citation>
    <scope>NUCLEOTIDE SEQUENCE [LARGE SCALE GENOMIC DNA]</scope>
</reference>
<dbReference type="InterPro" id="IPR045149">
    <property type="entry name" value="OS-9-like"/>
</dbReference>
<feature type="domain" description="MRH" evidence="10">
    <location>
        <begin position="346"/>
        <end position="469"/>
    </location>
</feature>
<dbReference type="InterPro" id="IPR009011">
    <property type="entry name" value="Man6P_isomerase_rcpt-bd_dom_sf"/>
</dbReference>
<gene>
    <name evidence="11" type="ORF">GSLYS_00008564001</name>
</gene>
<organism evidence="11 12">
    <name type="scientific">Lymnaea stagnalis</name>
    <name type="common">Great pond snail</name>
    <name type="synonym">Helix stagnalis</name>
    <dbReference type="NCBI Taxonomy" id="6523"/>
    <lineage>
        <taxon>Eukaryota</taxon>
        <taxon>Metazoa</taxon>
        <taxon>Spiralia</taxon>
        <taxon>Lophotrochozoa</taxon>
        <taxon>Mollusca</taxon>
        <taxon>Gastropoda</taxon>
        <taxon>Heterobranchia</taxon>
        <taxon>Euthyneura</taxon>
        <taxon>Panpulmonata</taxon>
        <taxon>Hygrophila</taxon>
        <taxon>Lymnaeoidea</taxon>
        <taxon>Lymnaeidae</taxon>
        <taxon>Lymnaea</taxon>
    </lineage>
</organism>
<keyword evidence="3" id="KW-0256">Endoplasmic reticulum</keyword>
<evidence type="ECO:0000313" key="11">
    <source>
        <dbReference type="EMBL" id="CAL1534604.1"/>
    </source>
</evidence>
<dbReference type="PANTHER" id="PTHR15414">
    <property type="entry name" value="OS-9-RELATED"/>
    <property type="match status" value="1"/>
</dbReference>
<dbReference type="Gene3D" id="2.70.130.10">
    <property type="entry name" value="Mannose-6-phosphate receptor binding domain"/>
    <property type="match status" value="2"/>
</dbReference>
<dbReference type="InterPro" id="IPR012913">
    <property type="entry name" value="OS9-like_dom"/>
</dbReference>
<evidence type="ECO:0000256" key="2">
    <source>
        <dbReference type="ARBA" id="ARBA00022729"/>
    </source>
</evidence>
<feature type="compositionally biased region" description="Low complexity" evidence="8">
    <location>
        <begin position="90"/>
        <end position="100"/>
    </location>
</feature>
<comment type="caution">
    <text evidence="11">The sequence shown here is derived from an EMBL/GenBank/DDBJ whole genome shotgun (WGS) entry which is preliminary data.</text>
</comment>
<evidence type="ECO:0000256" key="4">
    <source>
        <dbReference type="ARBA" id="ARBA00023157"/>
    </source>
</evidence>
<comment type="function">
    <text evidence="5">Probable lectin that binds selectively to improperly folded lumenal proteins. May function in endoplasmic reticulum quality control and endoplasmic reticulum-associated degradation (ERAD) of both non-glycosylated proteins and glycoproteins.</text>
</comment>
<protein>
    <recommendedName>
        <fullName evidence="6">Endoplasmic reticulum lectin 1</fullName>
    </recommendedName>
    <alternativeName>
        <fullName evidence="7">ER lectin</fullName>
    </alternativeName>
</protein>
<dbReference type="PROSITE" id="PS51914">
    <property type="entry name" value="MRH"/>
    <property type="match status" value="2"/>
</dbReference>
<evidence type="ECO:0000256" key="1">
    <source>
        <dbReference type="ARBA" id="ARBA00004240"/>
    </source>
</evidence>
<dbReference type="EMBL" id="CAXITT010000176">
    <property type="protein sequence ID" value="CAL1534604.1"/>
    <property type="molecule type" value="Genomic_DNA"/>
</dbReference>
<keyword evidence="9" id="KW-1133">Transmembrane helix</keyword>
<dbReference type="AlphaFoldDB" id="A0AAV2HKP8"/>
<feature type="domain" description="MRH" evidence="10">
    <location>
        <begin position="112"/>
        <end position="244"/>
    </location>
</feature>
<accession>A0AAV2HKP8</accession>
<keyword evidence="9" id="KW-0472">Membrane</keyword>
<dbReference type="SUPFAM" id="SSF50911">
    <property type="entry name" value="Mannose 6-phosphate receptor domain"/>
    <property type="match status" value="2"/>
</dbReference>
<evidence type="ECO:0000256" key="9">
    <source>
        <dbReference type="SAM" id="Phobius"/>
    </source>
</evidence>
<evidence type="ECO:0000256" key="5">
    <source>
        <dbReference type="ARBA" id="ARBA00037585"/>
    </source>
</evidence>
<keyword evidence="12" id="KW-1185">Reference proteome</keyword>
<feature type="region of interest" description="Disordered" evidence="8">
    <location>
        <begin position="82"/>
        <end position="102"/>
    </location>
</feature>